<dbReference type="KEGG" id="rtu:PR017_19600"/>
<gene>
    <name evidence="2" type="ORF">PR017_19600</name>
</gene>
<name>A0AAF1K8I5_9HYPH</name>
<dbReference type="InterPro" id="IPR029068">
    <property type="entry name" value="Glyas_Bleomycin-R_OHBP_Dase"/>
</dbReference>
<dbReference type="PANTHER" id="PTHR40265">
    <property type="entry name" value="BLL2707 PROTEIN"/>
    <property type="match status" value="1"/>
</dbReference>
<reference evidence="3" key="2">
    <citation type="journal article" date="2023" name="MicrobiologyOpen">
        <title>Genomics of the tumorigenes clade of the family Rhizobiaceae and description of Rhizobium rhododendri sp. nov.</title>
        <authorList>
            <person name="Kuzmanovic N."/>
            <person name="diCenzo G.C."/>
            <person name="Bunk B."/>
            <person name="Sproeer C."/>
            <person name="Fruehling A."/>
            <person name="Neumann-Schaal M."/>
            <person name="Overmann J."/>
            <person name="Smalla K."/>
        </authorList>
    </citation>
    <scope>NUCLEOTIDE SEQUENCE [LARGE SCALE GENOMIC DNA]</scope>
    <source>
        <strain evidence="3">1078</strain>
        <plasmid evidence="3">pRt1078</plasmid>
    </source>
</reference>
<keyword evidence="3" id="KW-1185">Reference proteome</keyword>
<reference evidence="2 3" key="1">
    <citation type="journal article" date="2018" name="Sci. Rep.">
        <title>Rhizobium tumorigenes sp. nov., a novel plant tumorigenic bacterium isolated from cane gall tumors on thornless blackberry.</title>
        <authorList>
            <person name="Kuzmanovi N."/>
            <person name="Smalla K."/>
            <person name="Gronow S."/>
            <person name="PuBawska J."/>
        </authorList>
    </citation>
    <scope>NUCLEOTIDE SEQUENCE [LARGE SCALE GENOMIC DNA]</scope>
    <source>
        <strain evidence="2 3">1078</strain>
    </source>
</reference>
<dbReference type="InterPro" id="IPR025870">
    <property type="entry name" value="Glyoxalase-like_dom"/>
</dbReference>
<evidence type="ECO:0000313" key="3">
    <source>
        <dbReference type="Proteomes" id="UP000249499"/>
    </source>
</evidence>
<evidence type="ECO:0000259" key="1">
    <source>
        <dbReference type="Pfam" id="PF13468"/>
    </source>
</evidence>
<geneLocation type="plasmid" evidence="2 3">
    <name>pRt1078</name>
</geneLocation>
<feature type="domain" description="Glyoxalase-like" evidence="1">
    <location>
        <begin position="5"/>
        <end position="179"/>
    </location>
</feature>
<sequence length="249" mass="26773">MAFALDHIVIAVNDLERTVADYRLLGFTVYPGGVHHGGVSHNALVVFADGAYFELIAYQRPAPGNPWWTLLTEAGEGLVDFALVPDDTQTHLAAARARGLSLNGPTAGGRLRPDGVRLDWQIVRPETRDLPFWCGDVTSRDLRVPPGEHRRHPNGVEGIAVVRVDVADITASADRYRALVGADAVSRSGERVRVAIGASIIELVGRDQGETQSRLRARGEGAFSVGLRGRGAANLDIGRSHGAVLHIED</sequence>
<evidence type="ECO:0000313" key="2">
    <source>
        <dbReference type="EMBL" id="WFR98077.1"/>
    </source>
</evidence>
<accession>A0AAF1K8I5</accession>
<dbReference type="Pfam" id="PF13468">
    <property type="entry name" value="Glyoxalase_3"/>
    <property type="match status" value="1"/>
</dbReference>
<dbReference type="Proteomes" id="UP000249499">
    <property type="component" value="Plasmid pRt1078"/>
</dbReference>
<organism evidence="2 3">
    <name type="scientific">Rhizobium tumorigenes</name>
    <dbReference type="NCBI Taxonomy" id="2041385"/>
    <lineage>
        <taxon>Bacteria</taxon>
        <taxon>Pseudomonadati</taxon>
        <taxon>Pseudomonadota</taxon>
        <taxon>Alphaproteobacteria</taxon>
        <taxon>Hyphomicrobiales</taxon>
        <taxon>Rhizobiaceae</taxon>
        <taxon>Rhizobium/Agrobacterium group</taxon>
        <taxon>Rhizobium</taxon>
    </lineage>
</organism>
<dbReference type="EMBL" id="CP117256">
    <property type="protein sequence ID" value="WFR98077.1"/>
    <property type="molecule type" value="Genomic_DNA"/>
</dbReference>
<dbReference type="AlphaFoldDB" id="A0AAF1K8I5"/>
<dbReference type="Gene3D" id="3.10.180.10">
    <property type="entry name" value="2,3-Dihydroxybiphenyl 1,2-Dioxygenase, domain 1"/>
    <property type="match status" value="1"/>
</dbReference>
<dbReference type="SUPFAM" id="SSF54593">
    <property type="entry name" value="Glyoxalase/Bleomycin resistance protein/Dihydroxybiphenyl dioxygenase"/>
    <property type="match status" value="1"/>
</dbReference>
<protein>
    <submittedName>
        <fullName evidence="2">VOC family protein</fullName>
    </submittedName>
</protein>
<dbReference type="PANTHER" id="PTHR40265:SF1">
    <property type="entry name" value="GLYOXALASE-LIKE DOMAIN-CONTAINING PROTEIN"/>
    <property type="match status" value="1"/>
</dbReference>
<proteinExistence type="predicted"/>
<dbReference type="RefSeq" id="WP_111219205.1">
    <property type="nucleotide sequence ID" value="NZ_CP117256.1"/>
</dbReference>
<keyword evidence="2" id="KW-0614">Plasmid</keyword>